<protein>
    <submittedName>
        <fullName evidence="5">U2 snRNP complex subunit</fullName>
    </submittedName>
</protein>
<dbReference type="AlphaFoldDB" id="A0AAV5R059"/>
<evidence type="ECO:0000256" key="1">
    <source>
        <dbReference type="ARBA" id="ARBA00004123"/>
    </source>
</evidence>
<dbReference type="InterPro" id="IPR001748">
    <property type="entry name" value="BUD31"/>
</dbReference>
<dbReference type="EMBL" id="BTGB01000001">
    <property type="protein sequence ID" value="GMM44670.1"/>
    <property type="molecule type" value="Genomic_DNA"/>
</dbReference>
<proteinExistence type="inferred from homology"/>
<dbReference type="PRINTS" id="PR00322">
    <property type="entry name" value="G10"/>
</dbReference>
<dbReference type="PANTHER" id="PTHR19411">
    <property type="entry name" value="PROTEIN BUD31-RELATED"/>
    <property type="match status" value="1"/>
</dbReference>
<sequence length="160" mass="18897">MVTHTKDDGKMQSKSKISRKSLKIPKKNNPPEGFDKIQPTLEKFQEKLKEIQDEEYNPSKPKHELKWGIHRINHQRSRYVYSLFYQRKLISKELYLWLLKYKFVDGELISKWRKRGYENLCCLECIGQTVCVCRVPKSDRKSDPDFKCVSCGCRGCSSTD</sequence>
<reference evidence="5 6" key="1">
    <citation type="journal article" date="2023" name="Elife">
        <title>Identification of key yeast species and microbe-microbe interactions impacting larval growth of Drosophila in the wild.</title>
        <authorList>
            <person name="Mure A."/>
            <person name="Sugiura Y."/>
            <person name="Maeda R."/>
            <person name="Honda K."/>
            <person name="Sakurai N."/>
            <person name="Takahashi Y."/>
            <person name="Watada M."/>
            <person name="Katoh T."/>
            <person name="Gotoh A."/>
            <person name="Gotoh Y."/>
            <person name="Taniguchi I."/>
            <person name="Nakamura K."/>
            <person name="Hayashi T."/>
            <person name="Katayama T."/>
            <person name="Uemura T."/>
            <person name="Hattori Y."/>
        </authorList>
    </citation>
    <scope>NUCLEOTIDE SEQUENCE [LARGE SCALE GENOMIC DNA]</scope>
    <source>
        <strain evidence="5 6">PK-24</strain>
    </source>
</reference>
<feature type="region of interest" description="Disordered" evidence="4">
    <location>
        <begin position="1"/>
        <end position="36"/>
    </location>
</feature>
<comment type="caution">
    <text evidence="5">The sequence shown here is derived from an EMBL/GenBank/DDBJ whole genome shotgun (WGS) entry which is preliminary data.</text>
</comment>
<dbReference type="GO" id="GO:0000398">
    <property type="term" value="P:mRNA splicing, via spliceosome"/>
    <property type="evidence" value="ECO:0007669"/>
    <property type="project" value="TreeGrafter"/>
</dbReference>
<organism evidence="5 6">
    <name type="scientific">Pichia kluyveri</name>
    <name type="common">Yeast</name>
    <dbReference type="NCBI Taxonomy" id="36015"/>
    <lineage>
        <taxon>Eukaryota</taxon>
        <taxon>Fungi</taxon>
        <taxon>Dikarya</taxon>
        <taxon>Ascomycota</taxon>
        <taxon>Saccharomycotina</taxon>
        <taxon>Pichiomycetes</taxon>
        <taxon>Pichiales</taxon>
        <taxon>Pichiaceae</taxon>
        <taxon>Pichia</taxon>
    </lineage>
</organism>
<evidence type="ECO:0000256" key="4">
    <source>
        <dbReference type="SAM" id="MobiDB-lite"/>
    </source>
</evidence>
<evidence type="ECO:0000313" key="6">
    <source>
        <dbReference type="Proteomes" id="UP001378960"/>
    </source>
</evidence>
<accession>A0AAV5R059</accession>
<keyword evidence="3" id="KW-0539">Nucleus</keyword>
<feature type="compositionally biased region" description="Basic and acidic residues" evidence="4">
    <location>
        <begin position="1"/>
        <end position="11"/>
    </location>
</feature>
<gene>
    <name evidence="5" type="ORF">DAPK24_012450</name>
</gene>
<comment type="subcellular location">
    <subcellularLocation>
        <location evidence="1">Nucleus</location>
    </subcellularLocation>
</comment>
<feature type="compositionally biased region" description="Basic residues" evidence="4">
    <location>
        <begin position="16"/>
        <end position="26"/>
    </location>
</feature>
<evidence type="ECO:0000313" key="5">
    <source>
        <dbReference type="EMBL" id="GMM44670.1"/>
    </source>
</evidence>
<dbReference type="Proteomes" id="UP001378960">
    <property type="component" value="Unassembled WGS sequence"/>
</dbReference>
<keyword evidence="6" id="KW-1185">Reference proteome</keyword>
<comment type="similarity">
    <text evidence="2">Belongs to the BUD31 (G10) family.</text>
</comment>
<dbReference type="PANTHER" id="PTHR19411:SF0">
    <property type="entry name" value="PROTEIN BUD31 HOMOLOG"/>
    <property type="match status" value="1"/>
</dbReference>
<evidence type="ECO:0000256" key="3">
    <source>
        <dbReference type="ARBA" id="ARBA00023242"/>
    </source>
</evidence>
<dbReference type="GO" id="GO:0005681">
    <property type="term" value="C:spliceosomal complex"/>
    <property type="evidence" value="ECO:0007669"/>
    <property type="project" value="TreeGrafter"/>
</dbReference>
<dbReference type="Pfam" id="PF01125">
    <property type="entry name" value="BUD31"/>
    <property type="match status" value="1"/>
</dbReference>
<name>A0AAV5R059_PICKL</name>
<evidence type="ECO:0000256" key="2">
    <source>
        <dbReference type="ARBA" id="ARBA00005287"/>
    </source>
</evidence>